<dbReference type="PANTHER" id="PTHR11019:SF159">
    <property type="entry name" value="TRANSCRIPTIONAL REGULATOR-RELATED"/>
    <property type="match status" value="1"/>
</dbReference>
<dbReference type="InterPro" id="IPR018060">
    <property type="entry name" value="HTH_AraC"/>
</dbReference>
<dbReference type="SMART" id="SM00342">
    <property type="entry name" value="HTH_ARAC"/>
    <property type="match status" value="1"/>
</dbReference>
<dbReference type="RefSeq" id="WP_357782956.1">
    <property type="nucleotide sequence ID" value="NZ_JBFAKC010000005.1"/>
</dbReference>
<comment type="caution">
    <text evidence="4">The sequence shown here is derived from an EMBL/GenBank/DDBJ whole genome shotgun (WGS) entry which is preliminary data.</text>
</comment>
<sequence length="268" mass="28973">MGTGANHRTAAIWLWPEFAAYLGPSLHLDAHATAVNCYALGVDSPFDLFVDDRHRRVRSALIPARTAHRVIAGTGRMLFFYHFSADRPTHPDEAAVLAHLTGTPDPRSLCRLILGDHPAVPRDPRIARAVEMLTRAPEAANSAAEIAAALHLSRSYFLHLFTVHTGTSFRRYRLWARLIRAGRSLAEGHELTRAAADAGFASPSHFSDTFHALFGLTATALLTTGPRIVVPDDLADPRTGLAAISSIRPVDRESRGVGHGAGPSMSSV</sequence>
<evidence type="ECO:0000256" key="2">
    <source>
        <dbReference type="ARBA" id="ARBA00023163"/>
    </source>
</evidence>
<name>A0ABV3FSA2_9NOCA</name>
<dbReference type="InterPro" id="IPR009057">
    <property type="entry name" value="Homeodomain-like_sf"/>
</dbReference>
<reference evidence="4 5" key="1">
    <citation type="submission" date="2024-06" db="EMBL/GenBank/DDBJ databases">
        <title>The Natural Products Discovery Center: Release of the First 8490 Sequenced Strains for Exploring Actinobacteria Biosynthetic Diversity.</title>
        <authorList>
            <person name="Kalkreuter E."/>
            <person name="Kautsar S.A."/>
            <person name="Yang D."/>
            <person name="Bader C.D."/>
            <person name="Teijaro C.N."/>
            <person name="Fluegel L."/>
            <person name="Davis C.M."/>
            <person name="Simpson J.R."/>
            <person name="Lauterbach L."/>
            <person name="Steele A.D."/>
            <person name="Gui C."/>
            <person name="Meng S."/>
            <person name="Li G."/>
            <person name="Viehrig K."/>
            <person name="Ye F."/>
            <person name="Su P."/>
            <person name="Kiefer A.F."/>
            <person name="Nichols A."/>
            <person name="Cepeda A.J."/>
            <person name="Yan W."/>
            <person name="Fan B."/>
            <person name="Jiang Y."/>
            <person name="Adhikari A."/>
            <person name="Zheng C.-J."/>
            <person name="Schuster L."/>
            <person name="Cowan T.M."/>
            <person name="Smanski M.J."/>
            <person name="Chevrette M.G."/>
            <person name="De Carvalho L.P.S."/>
            <person name="Shen B."/>
        </authorList>
    </citation>
    <scope>NUCLEOTIDE SEQUENCE [LARGE SCALE GENOMIC DNA]</scope>
    <source>
        <strain evidence="4 5">NPDC050403</strain>
    </source>
</reference>
<dbReference type="EMBL" id="JBFAKC010000005">
    <property type="protein sequence ID" value="MEV0708311.1"/>
    <property type="molecule type" value="Genomic_DNA"/>
</dbReference>
<evidence type="ECO:0000256" key="1">
    <source>
        <dbReference type="ARBA" id="ARBA00023015"/>
    </source>
</evidence>
<dbReference type="PROSITE" id="PS01124">
    <property type="entry name" value="HTH_ARAC_FAMILY_2"/>
    <property type="match status" value="1"/>
</dbReference>
<keyword evidence="2" id="KW-0804">Transcription</keyword>
<protein>
    <submittedName>
        <fullName evidence="4">AraC family transcriptional regulator</fullName>
    </submittedName>
</protein>
<evidence type="ECO:0000313" key="4">
    <source>
        <dbReference type="EMBL" id="MEV0708311.1"/>
    </source>
</evidence>
<dbReference type="Proteomes" id="UP001551695">
    <property type="component" value="Unassembled WGS sequence"/>
</dbReference>
<evidence type="ECO:0000313" key="5">
    <source>
        <dbReference type="Proteomes" id="UP001551695"/>
    </source>
</evidence>
<keyword evidence="5" id="KW-1185">Reference proteome</keyword>
<evidence type="ECO:0000259" key="3">
    <source>
        <dbReference type="PROSITE" id="PS01124"/>
    </source>
</evidence>
<dbReference type="Pfam" id="PF12833">
    <property type="entry name" value="HTH_18"/>
    <property type="match status" value="1"/>
</dbReference>
<dbReference type="SUPFAM" id="SSF46689">
    <property type="entry name" value="Homeodomain-like"/>
    <property type="match status" value="2"/>
</dbReference>
<keyword evidence="1" id="KW-0805">Transcription regulation</keyword>
<proteinExistence type="predicted"/>
<dbReference type="PANTHER" id="PTHR11019">
    <property type="entry name" value="HTH-TYPE TRANSCRIPTIONAL REGULATOR NIMR"/>
    <property type="match status" value="1"/>
</dbReference>
<gene>
    <name evidence="4" type="ORF">AB0I48_12160</name>
</gene>
<feature type="domain" description="HTH araC/xylS-type" evidence="3">
    <location>
        <begin position="127"/>
        <end position="224"/>
    </location>
</feature>
<organism evidence="4 5">
    <name type="scientific">Nocardia aurea</name>
    <dbReference type="NCBI Taxonomy" id="2144174"/>
    <lineage>
        <taxon>Bacteria</taxon>
        <taxon>Bacillati</taxon>
        <taxon>Actinomycetota</taxon>
        <taxon>Actinomycetes</taxon>
        <taxon>Mycobacteriales</taxon>
        <taxon>Nocardiaceae</taxon>
        <taxon>Nocardia</taxon>
    </lineage>
</organism>
<accession>A0ABV3FSA2</accession>
<dbReference type="Gene3D" id="1.10.10.60">
    <property type="entry name" value="Homeodomain-like"/>
    <property type="match status" value="1"/>
</dbReference>